<evidence type="ECO:0000256" key="1">
    <source>
        <dbReference type="SAM" id="MobiDB-lite"/>
    </source>
</evidence>
<feature type="chain" id="PRO_5004565012" description="Flagellar hook-length control protein-like C-terminal domain-containing protein" evidence="2">
    <location>
        <begin position="20"/>
        <end position="410"/>
    </location>
</feature>
<protein>
    <recommendedName>
        <fullName evidence="3">Flagellar hook-length control protein-like C-terminal domain-containing protein</fullName>
    </recommendedName>
</protein>
<dbReference type="STRING" id="1346791.M529_01420"/>
<proteinExistence type="predicted"/>
<comment type="caution">
    <text evidence="4">The sequence shown here is derived from an EMBL/GenBank/DDBJ whole genome shotgun (WGS) entry which is preliminary data.</text>
</comment>
<feature type="domain" description="Flagellar hook-length control protein-like C-terminal" evidence="3">
    <location>
        <begin position="265"/>
        <end position="326"/>
    </location>
</feature>
<sequence length="410" mass="41327">MTIISSLKALLFAPAQAGAAAGQPATAKEGGFAALLDRTLGTREGKVTGLTLALPLPLPILPVAEEAAAAMPGEGKQEAGEAKGDDLPVVADDEAAAIPVFAMAAAPVPPPASPQAEAGTAPSQGATAPSLPGQPPIPPKAQESVPPMVQHAEGEKVSAPDALALLQIVQRQAAGQADTAAASTDADSARRSDDTPSSTPPVASAPPPLAAPASPAQPQPGAPAAPIPDLSASIGGQIVDMGVSGQWIDRLAHDIAGLSADGAQGRFQLQTEALGPVQVDIRHGAEGAAISLTVATEAAETVLRRESAQLRVEAEHASVRIADVRIERAPVAEAARSDGGLAQQQHQHPGHGGSHAWQGTQQGMGQPSGQGRWQQRENIVPAHKAPADPAVLNHEDAARPGADAARARYA</sequence>
<feature type="region of interest" description="Disordered" evidence="1">
    <location>
        <begin position="108"/>
        <end position="155"/>
    </location>
</feature>
<feature type="region of interest" description="Disordered" evidence="1">
    <location>
        <begin position="386"/>
        <end position="410"/>
    </location>
</feature>
<name>T0JAY3_9SPHN</name>
<keyword evidence="2" id="KW-0732">Signal</keyword>
<feature type="compositionally biased region" description="Pro residues" evidence="1">
    <location>
        <begin position="203"/>
        <end position="226"/>
    </location>
</feature>
<dbReference type="RefSeq" id="WP_021316340.1">
    <property type="nucleotide sequence ID" value="NZ_AUWY01000022.1"/>
</dbReference>
<feature type="signal peptide" evidence="2">
    <location>
        <begin position="1"/>
        <end position="19"/>
    </location>
</feature>
<gene>
    <name evidence="4" type="ORF">M529_01420</name>
</gene>
<dbReference type="Pfam" id="PF02120">
    <property type="entry name" value="Flg_hook"/>
    <property type="match status" value="1"/>
</dbReference>
<evidence type="ECO:0000259" key="3">
    <source>
        <dbReference type="Pfam" id="PF02120"/>
    </source>
</evidence>
<dbReference type="EMBL" id="AUWY01000022">
    <property type="protein sequence ID" value="EQB34012.1"/>
    <property type="molecule type" value="Genomic_DNA"/>
</dbReference>
<dbReference type="OrthoDB" id="7478760at2"/>
<dbReference type="InterPro" id="IPR021136">
    <property type="entry name" value="Flagellar_hook_control-like_C"/>
</dbReference>
<evidence type="ECO:0000313" key="5">
    <source>
        <dbReference type="Proteomes" id="UP000015523"/>
    </source>
</evidence>
<dbReference type="PATRIC" id="fig|1346791.3.peg.270"/>
<accession>T0JAY3</accession>
<evidence type="ECO:0000256" key="2">
    <source>
        <dbReference type="SAM" id="SignalP"/>
    </source>
</evidence>
<organism evidence="4 5">
    <name type="scientific">Sphingobium ummariense RL-3</name>
    <dbReference type="NCBI Taxonomy" id="1346791"/>
    <lineage>
        <taxon>Bacteria</taxon>
        <taxon>Pseudomonadati</taxon>
        <taxon>Pseudomonadota</taxon>
        <taxon>Alphaproteobacteria</taxon>
        <taxon>Sphingomonadales</taxon>
        <taxon>Sphingomonadaceae</taxon>
        <taxon>Sphingobium</taxon>
    </lineage>
</organism>
<dbReference type="InterPro" id="IPR038610">
    <property type="entry name" value="FliK-like_C_sf"/>
</dbReference>
<dbReference type="Proteomes" id="UP000015523">
    <property type="component" value="Unassembled WGS sequence"/>
</dbReference>
<feature type="region of interest" description="Disordered" evidence="1">
    <location>
        <begin position="176"/>
        <end position="229"/>
    </location>
</feature>
<feature type="region of interest" description="Disordered" evidence="1">
    <location>
        <begin position="335"/>
        <end position="374"/>
    </location>
</feature>
<feature type="compositionally biased region" description="Low complexity" evidence="1">
    <location>
        <begin position="176"/>
        <end position="186"/>
    </location>
</feature>
<dbReference type="AlphaFoldDB" id="T0JAY3"/>
<feature type="compositionally biased region" description="Low complexity" evidence="1">
    <location>
        <begin position="399"/>
        <end position="410"/>
    </location>
</feature>
<reference evidence="4 5" key="1">
    <citation type="journal article" date="2013" name="Genome Announc.">
        <title>Draft Genome Sequence of Sphingobium ummariense Strain RL-3, a Hexachlorocyclohexane-Degrading Bacterium.</title>
        <authorList>
            <person name="Kohli P."/>
            <person name="Dua A."/>
            <person name="Sangwan N."/>
            <person name="Oldach P."/>
            <person name="Khurana J.P."/>
            <person name="Lal R."/>
        </authorList>
    </citation>
    <scope>NUCLEOTIDE SEQUENCE [LARGE SCALE GENOMIC DNA]</scope>
    <source>
        <strain evidence="4 5">RL-3</strain>
    </source>
</reference>
<keyword evidence="5" id="KW-1185">Reference proteome</keyword>
<dbReference type="Gene3D" id="3.30.750.140">
    <property type="match status" value="1"/>
</dbReference>
<feature type="compositionally biased region" description="Polar residues" evidence="1">
    <location>
        <begin position="357"/>
        <end position="374"/>
    </location>
</feature>
<evidence type="ECO:0000313" key="4">
    <source>
        <dbReference type="EMBL" id="EQB34012.1"/>
    </source>
</evidence>